<evidence type="ECO:0000256" key="9">
    <source>
        <dbReference type="ARBA" id="ARBA00023002"/>
    </source>
</evidence>
<comment type="similarity">
    <text evidence="4 14">Belongs to the cytochrome P450 family.</text>
</comment>
<feature type="non-terminal residue" evidence="16">
    <location>
        <position position="1"/>
    </location>
</feature>
<evidence type="ECO:0000256" key="13">
    <source>
        <dbReference type="PIRSR" id="PIRSR602401-1"/>
    </source>
</evidence>
<dbReference type="SUPFAM" id="SSF48264">
    <property type="entry name" value="Cytochrome P450"/>
    <property type="match status" value="1"/>
</dbReference>
<dbReference type="GO" id="GO:0005789">
    <property type="term" value="C:endoplasmic reticulum membrane"/>
    <property type="evidence" value="ECO:0007669"/>
    <property type="project" value="UniProtKB-SubCell"/>
</dbReference>
<keyword evidence="6 13" id="KW-0479">Metal-binding</keyword>
<accession>A0A0K8TFN5</accession>
<organism evidence="16">
    <name type="scientific">Lygus hesperus</name>
    <name type="common">Western plant bug</name>
    <dbReference type="NCBI Taxonomy" id="30085"/>
    <lineage>
        <taxon>Eukaryota</taxon>
        <taxon>Metazoa</taxon>
        <taxon>Ecdysozoa</taxon>
        <taxon>Arthropoda</taxon>
        <taxon>Hexapoda</taxon>
        <taxon>Insecta</taxon>
        <taxon>Pterygota</taxon>
        <taxon>Neoptera</taxon>
        <taxon>Paraneoptera</taxon>
        <taxon>Hemiptera</taxon>
        <taxon>Heteroptera</taxon>
        <taxon>Panheteroptera</taxon>
        <taxon>Cimicomorpha</taxon>
        <taxon>Miridae</taxon>
        <taxon>Mirini</taxon>
        <taxon>Lygus</taxon>
    </lineage>
</organism>
<evidence type="ECO:0000313" key="16">
    <source>
        <dbReference type="EMBL" id="JAG64324.1"/>
    </source>
</evidence>
<dbReference type="InterPro" id="IPR002401">
    <property type="entry name" value="Cyt_P450_E_grp-I"/>
</dbReference>
<keyword evidence="9 14" id="KW-0560">Oxidoreductase</keyword>
<evidence type="ECO:0000256" key="14">
    <source>
        <dbReference type="RuleBase" id="RU000461"/>
    </source>
</evidence>
<keyword evidence="15" id="KW-0812">Transmembrane</keyword>
<feature type="binding site" description="axial binding residue" evidence="13">
    <location>
        <position position="184"/>
    </location>
    <ligand>
        <name>heme</name>
        <dbReference type="ChEBI" id="CHEBI:30413"/>
    </ligand>
    <ligandPart>
        <name>Fe</name>
        <dbReference type="ChEBI" id="CHEBI:18248"/>
    </ligandPart>
</feature>
<reference evidence="16" key="1">
    <citation type="submission" date="2014-09" db="EMBL/GenBank/DDBJ databases">
        <authorList>
            <person name="Magalhaes I.L.F."/>
            <person name="Oliveira U."/>
            <person name="Santos F.R."/>
            <person name="Vidigal T.H.D.A."/>
            <person name="Brescovit A.D."/>
            <person name="Santos A.J."/>
        </authorList>
    </citation>
    <scope>NUCLEOTIDE SEQUENCE</scope>
</reference>
<dbReference type="PANTHER" id="PTHR24292:SF54">
    <property type="entry name" value="CYP9F3-RELATED"/>
    <property type="match status" value="1"/>
</dbReference>
<evidence type="ECO:0000256" key="3">
    <source>
        <dbReference type="ARBA" id="ARBA00004406"/>
    </source>
</evidence>
<dbReference type="AlphaFoldDB" id="A0A0K8TFN5"/>
<dbReference type="EMBL" id="GBRD01001497">
    <property type="protein sequence ID" value="JAG64324.1"/>
    <property type="molecule type" value="Transcribed_RNA"/>
</dbReference>
<dbReference type="Pfam" id="PF00067">
    <property type="entry name" value="p450"/>
    <property type="match status" value="1"/>
</dbReference>
<evidence type="ECO:0000256" key="11">
    <source>
        <dbReference type="ARBA" id="ARBA00023033"/>
    </source>
</evidence>
<evidence type="ECO:0000256" key="1">
    <source>
        <dbReference type="ARBA" id="ARBA00001971"/>
    </source>
</evidence>
<feature type="transmembrane region" description="Helical" evidence="15">
    <location>
        <begin position="38"/>
        <end position="61"/>
    </location>
</feature>
<evidence type="ECO:0000256" key="10">
    <source>
        <dbReference type="ARBA" id="ARBA00023004"/>
    </source>
</evidence>
<keyword evidence="11 14" id="KW-0503">Monooxygenase</keyword>
<evidence type="ECO:0000256" key="4">
    <source>
        <dbReference type="ARBA" id="ARBA00010617"/>
    </source>
</evidence>
<dbReference type="GO" id="GO:0005506">
    <property type="term" value="F:iron ion binding"/>
    <property type="evidence" value="ECO:0007669"/>
    <property type="project" value="InterPro"/>
</dbReference>
<keyword evidence="12 15" id="KW-0472">Membrane</keyword>
<dbReference type="GO" id="GO:0016705">
    <property type="term" value="F:oxidoreductase activity, acting on paired donors, with incorporation or reduction of molecular oxygen"/>
    <property type="evidence" value="ECO:0007669"/>
    <property type="project" value="InterPro"/>
</dbReference>
<dbReference type="PANTHER" id="PTHR24292">
    <property type="entry name" value="CYTOCHROME P450"/>
    <property type="match status" value="1"/>
</dbReference>
<evidence type="ECO:0000256" key="6">
    <source>
        <dbReference type="ARBA" id="ARBA00022723"/>
    </source>
</evidence>
<dbReference type="PRINTS" id="PR00385">
    <property type="entry name" value="P450"/>
</dbReference>
<comment type="cofactor">
    <cofactor evidence="1 13">
        <name>heme</name>
        <dbReference type="ChEBI" id="CHEBI:30413"/>
    </cofactor>
</comment>
<dbReference type="InterPro" id="IPR050476">
    <property type="entry name" value="Insect_CytP450_Detox"/>
</dbReference>
<evidence type="ECO:0000256" key="8">
    <source>
        <dbReference type="ARBA" id="ARBA00022848"/>
    </source>
</evidence>
<evidence type="ECO:0000256" key="2">
    <source>
        <dbReference type="ARBA" id="ARBA00004174"/>
    </source>
</evidence>
<keyword evidence="10 13" id="KW-0408">Iron</keyword>
<sequence>DFVQGMMDIMEKHGKKGGADEYFPDGTKKPKFDFEEMFLNAFIIFLGGVDSTATTMMWMFYELAKNQEVQDRCREEVMEVVESKGRHPTLDDVNELPYITAVIKEAVRMYPAFVLMSRVCTKTYTFKEHNVTLYPGQPLFFSTASVQRDPKYFPDPDTFNPDRFMGEEPRTGLISTFGLGPKLCLGKSFANYEMLLVVSRLLQKYRFKLNPKTPVPLAPHTTRPINCPETPLWMDVSHV</sequence>
<dbReference type="InterPro" id="IPR017972">
    <property type="entry name" value="Cyt_P450_CS"/>
</dbReference>
<dbReference type="GO" id="GO:0004497">
    <property type="term" value="F:monooxygenase activity"/>
    <property type="evidence" value="ECO:0007669"/>
    <property type="project" value="UniProtKB-KW"/>
</dbReference>
<keyword evidence="15" id="KW-1133">Transmembrane helix</keyword>
<keyword evidence="7" id="KW-0256">Endoplasmic reticulum</keyword>
<name>A0A0K8TFN5_LYGHE</name>
<dbReference type="GO" id="GO:0020037">
    <property type="term" value="F:heme binding"/>
    <property type="evidence" value="ECO:0007669"/>
    <property type="project" value="InterPro"/>
</dbReference>
<comment type="subcellular location">
    <subcellularLocation>
        <location evidence="3">Endoplasmic reticulum membrane</location>
        <topology evidence="3">Peripheral membrane protein</topology>
    </subcellularLocation>
    <subcellularLocation>
        <location evidence="2">Microsome membrane</location>
        <topology evidence="2">Peripheral membrane protein</topology>
    </subcellularLocation>
</comment>
<keyword evidence="8" id="KW-0492">Microsome</keyword>
<evidence type="ECO:0000256" key="15">
    <source>
        <dbReference type="SAM" id="Phobius"/>
    </source>
</evidence>
<dbReference type="InterPro" id="IPR001128">
    <property type="entry name" value="Cyt_P450"/>
</dbReference>
<dbReference type="EMBL" id="GBRD01001499">
    <property type="protein sequence ID" value="JAG64322.1"/>
    <property type="molecule type" value="Transcribed_RNA"/>
</dbReference>
<dbReference type="Gene3D" id="1.10.630.10">
    <property type="entry name" value="Cytochrome P450"/>
    <property type="match status" value="1"/>
</dbReference>
<dbReference type="InterPro" id="IPR036396">
    <property type="entry name" value="Cyt_P450_sf"/>
</dbReference>
<evidence type="ECO:0000256" key="5">
    <source>
        <dbReference type="ARBA" id="ARBA00022617"/>
    </source>
</evidence>
<dbReference type="PROSITE" id="PS00086">
    <property type="entry name" value="CYTOCHROME_P450"/>
    <property type="match status" value="1"/>
</dbReference>
<evidence type="ECO:0000256" key="12">
    <source>
        <dbReference type="ARBA" id="ARBA00023136"/>
    </source>
</evidence>
<protein>
    <submittedName>
        <fullName evidence="16">Uncharacterized protein</fullName>
    </submittedName>
</protein>
<keyword evidence="5 13" id="KW-0349">Heme</keyword>
<evidence type="ECO:0000256" key="7">
    <source>
        <dbReference type="ARBA" id="ARBA00022824"/>
    </source>
</evidence>
<proteinExistence type="inferred from homology"/>
<dbReference type="PRINTS" id="PR00463">
    <property type="entry name" value="EP450I"/>
</dbReference>